<dbReference type="AlphaFoldDB" id="A0ABD0XRP4"/>
<proteinExistence type="predicted"/>
<reference evidence="2 3" key="1">
    <citation type="submission" date="2024-06" db="EMBL/GenBank/DDBJ databases">
        <authorList>
            <person name="Pan Q."/>
            <person name="Wen M."/>
            <person name="Jouanno E."/>
            <person name="Zahm M."/>
            <person name="Klopp C."/>
            <person name="Cabau C."/>
            <person name="Louis A."/>
            <person name="Berthelot C."/>
            <person name="Parey E."/>
            <person name="Roest Crollius H."/>
            <person name="Montfort J."/>
            <person name="Robinson-Rechavi M."/>
            <person name="Bouchez O."/>
            <person name="Lampietro C."/>
            <person name="Lopez Roques C."/>
            <person name="Donnadieu C."/>
            <person name="Postlethwait J."/>
            <person name="Bobe J."/>
            <person name="Verreycken H."/>
            <person name="Guiguen Y."/>
        </authorList>
    </citation>
    <scope>NUCLEOTIDE SEQUENCE [LARGE SCALE GENOMIC DNA]</scope>
    <source>
        <strain evidence="2">Up_M1</strain>
        <tissue evidence="2">Testis</tissue>
    </source>
</reference>
<protein>
    <submittedName>
        <fullName evidence="2">Uncharacterized protein</fullName>
    </submittedName>
</protein>
<keyword evidence="3" id="KW-1185">Reference proteome</keyword>
<feature type="region of interest" description="Disordered" evidence="1">
    <location>
        <begin position="1"/>
        <end position="23"/>
    </location>
</feature>
<gene>
    <name evidence="2" type="ORF">UPYG_G00050160</name>
</gene>
<name>A0ABD0XRP4_UMBPY</name>
<organism evidence="2 3">
    <name type="scientific">Umbra pygmaea</name>
    <name type="common">Eastern mudminnow</name>
    <dbReference type="NCBI Taxonomy" id="75934"/>
    <lineage>
        <taxon>Eukaryota</taxon>
        <taxon>Metazoa</taxon>
        <taxon>Chordata</taxon>
        <taxon>Craniata</taxon>
        <taxon>Vertebrata</taxon>
        <taxon>Euteleostomi</taxon>
        <taxon>Actinopterygii</taxon>
        <taxon>Neopterygii</taxon>
        <taxon>Teleostei</taxon>
        <taxon>Protacanthopterygii</taxon>
        <taxon>Esociformes</taxon>
        <taxon>Umbridae</taxon>
        <taxon>Umbra</taxon>
    </lineage>
</organism>
<evidence type="ECO:0000256" key="1">
    <source>
        <dbReference type="SAM" id="MobiDB-lite"/>
    </source>
</evidence>
<comment type="caution">
    <text evidence="2">The sequence shown here is derived from an EMBL/GenBank/DDBJ whole genome shotgun (WGS) entry which is preliminary data.</text>
</comment>
<evidence type="ECO:0000313" key="2">
    <source>
        <dbReference type="EMBL" id="KAL1024003.1"/>
    </source>
</evidence>
<dbReference type="EMBL" id="JAGEUA010000001">
    <property type="protein sequence ID" value="KAL1024003.1"/>
    <property type="molecule type" value="Genomic_DNA"/>
</dbReference>
<evidence type="ECO:0000313" key="3">
    <source>
        <dbReference type="Proteomes" id="UP001557470"/>
    </source>
</evidence>
<sequence length="80" mass="8486">MDGKIGPVPPVSTRRPLGFHGGKRITNRKFQTDTSCGRSSAGSSICGTAGNIQYKSTGSDRTCVYEEAAKTAEHSSVFHP</sequence>
<dbReference type="Proteomes" id="UP001557470">
    <property type="component" value="Unassembled WGS sequence"/>
</dbReference>
<accession>A0ABD0XRP4</accession>